<comment type="caution">
    <text evidence="2">The sequence shown here is derived from an EMBL/GenBank/DDBJ whole genome shotgun (WGS) entry which is preliminary data.</text>
</comment>
<dbReference type="EMBL" id="CAJNNW010019936">
    <property type="protein sequence ID" value="CAE8665450.1"/>
    <property type="molecule type" value="Genomic_DNA"/>
</dbReference>
<sequence length="101" mass="10666">MTYVTAIYFTQSVTATLTSLEGTGQEDSSDAQALSELFGSLTISALSLFQGIAGGIDWKDLVNPLMNLVSPWAGLLLVGYIAFAILAVMNVVTGLFVENAM</sequence>
<gene>
    <name evidence="2" type="ORF">PGLA2088_LOCUS15924</name>
</gene>
<keyword evidence="1" id="KW-1133">Transmembrane helix</keyword>
<evidence type="ECO:0000313" key="3">
    <source>
        <dbReference type="Proteomes" id="UP000626109"/>
    </source>
</evidence>
<feature type="non-terminal residue" evidence="2">
    <location>
        <position position="1"/>
    </location>
</feature>
<keyword evidence="1" id="KW-0812">Transmembrane</keyword>
<organism evidence="2 3">
    <name type="scientific">Polarella glacialis</name>
    <name type="common">Dinoflagellate</name>
    <dbReference type="NCBI Taxonomy" id="89957"/>
    <lineage>
        <taxon>Eukaryota</taxon>
        <taxon>Sar</taxon>
        <taxon>Alveolata</taxon>
        <taxon>Dinophyceae</taxon>
        <taxon>Suessiales</taxon>
        <taxon>Suessiaceae</taxon>
        <taxon>Polarella</taxon>
    </lineage>
</organism>
<reference evidence="2" key="1">
    <citation type="submission" date="2021-02" db="EMBL/GenBank/DDBJ databases">
        <authorList>
            <person name="Dougan E. K."/>
            <person name="Rhodes N."/>
            <person name="Thang M."/>
            <person name="Chan C."/>
        </authorList>
    </citation>
    <scope>NUCLEOTIDE SEQUENCE</scope>
</reference>
<dbReference type="Proteomes" id="UP000626109">
    <property type="component" value="Unassembled WGS sequence"/>
</dbReference>
<accession>A0A813J7F5</accession>
<dbReference type="Gene3D" id="1.10.287.70">
    <property type="match status" value="1"/>
</dbReference>
<name>A0A813J7F5_POLGL</name>
<proteinExistence type="predicted"/>
<evidence type="ECO:0000256" key="1">
    <source>
        <dbReference type="SAM" id="Phobius"/>
    </source>
</evidence>
<protein>
    <recommendedName>
        <fullName evidence="4">Ion transport domain-containing protein</fullName>
    </recommendedName>
</protein>
<keyword evidence="1" id="KW-0472">Membrane</keyword>
<dbReference type="AlphaFoldDB" id="A0A813J7F5"/>
<evidence type="ECO:0000313" key="2">
    <source>
        <dbReference type="EMBL" id="CAE8665450.1"/>
    </source>
</evidence>
<feature type="transmembrane region" description="Helical" evidence="1">
    <location>
        <begin position="72"/>
        <end position="97"/>
    </location>
</feature>
<evidence type="ECO:0008006" key="4">
    <source>
        <dbReference type="Google" id="ProtNLM"/>
    </source>
</evidence>